<name>D1CFM3_THET1</name>
<dbReference type="InterPro" id="IPR015424">
    <property type="entry name" value="PyrdxlP-dep_Trfase"/>
</dbReference>
<keyword evidence="11" id="KW-1185">Reference proteome</keyword>
<accession>D1CFM3</accession>
<evidence type="ECO:0000256" key="1">
    <source>
        <dbReference type="ARBA" id="ARBA00001933"/>
    </source>
</evidence>
<dbReference type="InterPro" id="IPR015421">
    <property type="entry name" value="PyrdxlP-dep_Trfase_major"/>
</dbReference>
<evidence type="ECO:0000256" key="8">
    <source>
        <dbReference type="HAMAP-Rule" id="MF_00423"/>
    </source>
</evidence>
<dbReference type="InterPro" id="IPR018319">
    <property type="entry name" value="SelA-like"/>
</dbReference>
<reference evidence="11" key="1">
    <citation type="journal article" date="2010" name="Stand. Genomic Sci.">
        <title>Complete genome sequence of 'Thermobaculum terrenum' type strain (YNP1).</title>
        <authorList>
            <person name="Kiss H."/>
            <person name="Cleland D."/>
            <person name="Lapidus A."/>
            <person name="Lucas S."/>
            <person name="Glavina Del Rio T."/>
            <person name="Nolan M."/>
            <person name="Tice H."/>
            <person name="Han C."/>
            <person name="Goodwin L."/>
            <person name="Pitluck S."/>
            <person name="Liolios K."/>
            <person name="Ivanova N."/>
            <person name="Mavromatis K."/>
            <person name="Ovchinnikova G."/>
            <person name="Pati A."/>
            <person name="Chen A."/>
            <person name="Palaniappan K."/>
            <person name="Land M."/>
            <person name="Hauser L."/>
            <person name="Chang Y."/>
            <person name="Jeffries C."/>
            <person name="Lu M."/>
            <person name="Brettin T."/>
            <person name="Detter J."/>
            <person name="Goker M."/>
            <person name="Tindall B."/>
            <person name="Beck B."/>
            <person name="McDermott T."/>
            <person name="Woyke T."/>
            <person name="Bristow J."/>
            <person name="Eisen J."/>
            <person name="Markowitz V."/>
            <person name="Hugenholtz P."/>
            <person name="Kyrpides N."/>
            <person name="Klenk H."/>
            <person name="Cheng J."/>
        </authorList>
    </citation>
    <scope>NUCLEOTIDE SEQUENCE [LARGE SCALE GENOMIC DNA]</scope>
    <source>
        <strain evidence="11">ATCC BAA-798 / YNP1</strain>
    </source>
</reference>
<comment type="subcellular location">
    <subcellularLocation>
        <location evidence="8">Cytoplasm</location>
    </subcellularLocation>
</comment>
<dbReference type="PANTHER" id="PTHR32328">
    <property type="entry name" value="L-SERYL-TRNA(SEC) SELENIUM TRANSFERASE"/>
    <property type="match status" value="1"/>
</dbReference>
<dbReference type="GO" id="GO:0004125">
    <property type="term" value="F:L-seryl-tRNA(Sec) selenium transferase activity"/>
    <property type="evidence" value="ECO:0007669"/>
    <property type="project" value="UniProtKB-UniRule"/>
</dbReference>
<comment type="pathway">
    <text evidence="8">Aminoacyl-tRNA biosynthesis; selenocysteinyl-tRNA(Sec) biosynthesis; selenocysteinyl-tRNA(Sec) from L-seryl-tRNA(Sec) (bacterial route): step 1/1.</text>
</comment>
<proteinExistence type="inferred from homology"/>
<dbReference type="STRING" id="525904.Tter_0812"/>
<dbReference type="HAMAP" id="MF_00423">
    <property type="entry name" value="SelA"/>
    <property type="match status" value="1"/>
</dbReference>
<protein>
    <recommendedName>
        <fullName evidence="8">L-seryl-tRNA(Sec) selenium transferase</fullName>
        <ecNumber evidence="8">2.9.1.1</ecNumber>
    </recommendedName>
    <alternativeName>
        <fullName evidence="8">Selenocysteine synthase</fullName>
        <shortName evidence="8">Sec synthase</shortName>
    </alternativeName>
    <alternativeName>
        <fullName evidence="8">Selenocysteinyl-tRNA(Sec) synthase</fullName>
    </alternativeName>
</protein>
<dbReference type="PANTHER" id="PTHR32328:SF0">
    <property type="entry name" value="L-SERYL-TRNA(SEC) SELENIUM TRANSFERASE"/>
    <property type="match status" value="1"/>
</dbReference>
<comment type="catalytic activity">
    <reaction evidence="8">
        <text>L-seryl-tRNA(Sec) + selenophosphate + H(+) = L-selenocysteinyl-tRNA(Sec) + phosphate</text>
        <dbReference type="Rhea" id="RHEA:22728"/>
        <dbReference type="Rhea" id="RHEA-COMP:9742"/>
        <dbReference type="Rhea" id="RHEA-COMP:9743"/>
        <dbReference type="ChEBI" id="CHEBI:15378"/>
        <dbReference type="ChEBI" id="CHEBI:16144"/>
        <dbReference type="ChEBI" id="CHEBI:43474"/>
        <dbReference type="ChEBI" id="CHEBI:78533"/>
        <dbReference type="ChEBI" id="CHEBI:78573"/>
        <dbReference type="EC" id="2.9.1.1"/>
    </reaction>
</comment>
<keyword evidence="3 8" id="KW-0808">Transferase</keyword>
<evidence type="ECO:0000256" key="6">
    <source>
        <dbReference type="ARBA" id="ARBA00023266"/>
    </source>
</evidence>
<dbReference type="Pfam" id="PF03841">
    <property type="entry name" value="SelA"/>
    <property type="match status" value="1"/>
</dbReference>
<dbReference type="UniPathway" id="UPA00906">
    <property type="reaction ID" value="UER00896"/>
</dbReference>
<dbReference type="OrthoDB" id="9787096at2"/>
<keyword evidence="5 8" id="KW-0648">Protein biosynthesis</keyword>
<dbReference type="Gene3D" id="3.40.640.10">
    <property type="entry name" value="Type I PLP-dependent aspartate aminotransferase-like (Major domain)"/>
    <property type="match status" value="1"/>
</dbReference>
<evidence type="ECO:0000256" key="4">
    <source>
        <dbReference type="ARBA" id="ARBA00022898"/>
    </source>
</evidence>
<comment type="cofactor">
    <cofactor evidence="1 8 9">
        <name>pyridoxal 5'-phosphate</name>
        <dbReference type="ChEBI" id="CHEBI:597326"/>
    </cofactor>
</comment>
<evidence type="ECO:0000256" key="9">
    <source>
        <dbReference type="PIRSR" id="PIRSR618319-50"/>
    </source>
</evidence>
<dbReference type="EMBL" id="CP001825">
    <property type="protein sequence ID" value="ACZ41729.1"/>
    <property type="molecule type" value="Genomic_DNA"/>
</dbReference>
<dbReference type="SUPFAM" id="SSF53383">
    <property type="entry name" value="PLP-dependent transferases"/>
    <property type="match status" value="1"/>
</dbReference>
<gene>
    <name evidence="8" type="primary">selA</name>
    <name evidence="10" type="ordered locus">Tter_0812</name>
</gene>
<comment type="function">
    <text evidence="8">Converts seryl-tRNA(Sec) to selenocysteinyl-tRNA(Sec) required for selenoprotein biosynthesis.</text>
</comment>
<dbReference type="Proteomes" id="UP000000323">
    <property type="component" value="Chromosome 1"/>
</dbReference>
<dbReference type="InterPro" id="IPR004534">
    <property type="entry name" value="SelA_trans"/>
</dbReference>
<sequence length="468" mass="51171">MEEIREPKDLPSVEELVKHLEPLQLPRPLLVEAARSSIQEMRNQILKRLHAPEASSNSEGEISFLRLVERAKQFIDIWTRSWPVKVINATGVLLHTNLGRAPLSKAAVEAMVNAAGYCDLEMDIESGERGHRDKHVADLLVRLTGAEAATIVNNNAGALFLTLSALAAGREVIVSRSQSVEIGGRFRIPDVMAQSGAFLKEVGTTNRTYASDYQNAISESTAALLVVHRSNFRLIGFVHDPSLSEIVEIGRLYNLPVIHDLGSGALVDSSMFGLEHEPMVQESVSAGVALTLFSGDKLLGGPQAGMIVGRGEYVARIRSHPLFRALRCDKVTLAAMHATLMHYLRGEEQQAVPVLWMLGRKQVDLYSTVQSWKSSLLDCGDGFEVKESVSKVGGGSIPEIPIASVALVIDPSRWNLSADELAYKLRTGDPAVVGVVEDDKIWLDARTVMPEEGPLLVQAVRRSLLLRD</sequence>
<keyword evidence="6 8" id="KW-0711">Selenium</keyword>
<evidence type="ECO:0000313" key="11">
    <source>
        <dbReference type="Proteomes" id="UP000000323"/>
    </source>
</evidence>
<dbReference type="HOGENOM" id="CLU_038142_1_0_0"/>
<dbReference type="AlphaFoldDB" id="D1CFM3"/>
<evidence type="ECO:0000256" key="5">
    <source>
        <dbReference type="ARBA" id="ARBA00022917"/>
    </source>
</evidence>
<dbReference type="EC" id="2.9.1.1" evidence="8"/>
<dbReference type="GO" id="GO:0001717">
    <property type="term" value="P:conversion of seryl-tRNAsec to selenocys-tRNAsec"/>
    <property type="evidence" value="ECO:0007669"/>
    <property type="project" value="UniProtKB-UniRule"/>
</dbReference>
<dbReference type="NCBIfam" id="TIGR00474">
    <property type="entry name" value="selA"/>
    <property type="match status" value="1"/>
</dbReference>
<organism evidence="10 11">
    <name type="scientific">Thermobaculum terrenum (strain ATCC BAA-798 / CCMEE 7001 / YNP1)</name>
    <dbReference type="NCBI Taxonomy" id="525904"/>
    <lineage>
        <taxon>Bacteria</taxon>
        <taxon>Bacillati</taxon>
        <taxon>Chloroflexota</taxon>
        <taxon>Chloroflexia</taxon>
        <taxon>Candidatus Thermobaculales</taxon>
        <taxon>Candidatus Thermobaculaceae</taxon>
        <taxon>Thermobaculum</taxon>
    </lineage>
</organism>
<dbReference type="GO" id="GO:0005737">
    <property type="term" value="C:cytoplasm"/>
    <property type="evidence" value="ECO:0007669"/>
    <property type="project" value="UniProtKB-SubCell"/>
</dbReference>
<feature type="modified residue" description="N6-(pyridoxal phosphate)lysine" evidence="8 9">
    <location>
        <position position="297"/>
    </location>
</feature>
<dbReference type="GO" id="GO:0001514">
    <property type="term" value="P:selenocysteine incorporation"/>
    <property type="evidence" value="ECO:0007669"/>
    <property type="project" value="UniProtKB-UniRule"/>
</dbReference>
<evidence type="ECO:0000256" key="7">
    <source>
        <dbReference type="ARBA" id="ARBA00044507"/>
    </source>
</evidence>
<keyword evidence="2 8" id="KW-0963">Cytoplasm</keyword>
<dbReference type="RefSeq" id="WP_012874764.1">
    <property type="nucleotide sequence ID" value="NC_013525.1"/>
</dbReference>
<evidence type="ECO:0000313" key="10">
    <source>
        <dbReference type="EMBL" id="ACZ41729.1"/>
    </source>
</evidence>
<dbReference type="KEGG" id="ttr:Tter_0812"/>
<evidence type="ECO:0000256" key="3">
    <source>
        <dbReference type="ARBA" id="ARBA00022679"/>
    </source>
</evidence>
<comment type="similarity">
    <text evidence="7 8">Belongs to the SelA family.</text>
</comment>
<dbReference type="Gene3D" id="3.90.1150.180">
    <property type="match status" value="1"/>
</dbReference>
<dbReference type="eggNOG" id="COG1921">
    <property type="taxonomic scope" value="Bacteria"/>
</dbReference>
<keyword evidence="4 8" id="KW-0663">Pyridoxal phosphate</keyword>
<evidence type="ECO:0000256" key="2">
    <source>
        <dbReference type="ARBA" id="ARBA00022490"/>
    </source>
</evidence>